<protein>
    <submittedName>
        <fullName evidence="1">F-box protein</fullName>
    </submittedName>
</protein>
<reference evidence="1 2" key="1">
    <citation type="submission" date="2018-02" db="EMBL/GenBank/DDBJ databases">
        <title>Draft genome of wild Prunus yedoensis var. nudiflora.</title>
        <authorList>
            <person name="Baek S."/>
            <person name="Kim J.-H."/>
            <person name="Choi K."/>
            <person name="Kim G.-B."/>
            <person name="Cho A."/>
            <person name="Jang H."/>
            <person name="Shin C.-H."/>
            <person name="Yu H.-J."/>
            <person name="Mun J.-H."/>
        </authorList>
    </citation>
    <scope>NUCLEOTIDE SEQUENCE [LARGE SCALE GENOMIC DNA]</scope>
    <source>
        <strain evidence="2">cv. Jeju island</strain>
        <tissue evidence="1">Leaf</tissue>
    </source>
</reference>
<dbReference type="Proteomes" id="UP000250321">
    <property type="component" value="Unassembled WGS sequence"/>
</dbReference>
<name>A0A314XM77_PRUYE</name>
<evidence type="ECO:0000313" key="2">
    <source>
        <dbReference type="Proteomes" id="UP000250321"/>
    </source>
</evidence>
<comment type="caution">
    <text evidence="1">The sequence shown here is derived from an EMBL/GenBank/DDBJ whole genome shotgun (WGS) entry which is preliminary data.</text>
</comment>
<gene>
    <name evidence="1" type="ORF">Pyn_10573</name>
</gene>
<accession>A0A314XM77</accession>
<keyword evidence="2" id="KW-1185">Reference proteome</keyword>
<proteinExistence type="predicted"/>
<evidence type="ECO:0000313" key="1">
    <source>
        <dbReference type="EMBL" id="PQP95141.1"/>
    </source>
</evidence>
<dbReference type="AlphaFoldDB" id="A0A314XM77"/>
<organism evidence="1 2">
    <name type="scientific">Prunus yedoensis var. nudiflora</name>
    <dbReference type="NCBI Taxonomy" id="2094558"/>
    <lineage>
        <taxon>Eukaryota</taxon>
        <taxon>Viridiplantae</taxon>
        <taxon>Streptophyta</taxon>
        <taxon>Embryophyta</taxon>
        <taxon>Tracheophyta</taxon>
        <taxon>Spermatophyta</taxon>
        <taxon>Magnoliopsida</taxon>
        <taxon>eudicotyledons</taxon>
        <taxon>Gunneridae</taxon>
        <taxon>Pentapetalae</taxon>
        <taxon>rosids</taxon>
        <taxon>fabids</taxon>
        <taxon>Rosales</taxon>
        <taxon>Rosaceae</taxon>
        <taxon>Amygdaloideae</taxon>
        <taxon>Amygdaleae</taxon>
        <taxon>Prunus</taxon>
    </lineage>
</organism>
<dbReference type="OrthoDB" id="5319261at2759"/>
<sequence>MSIWVMKEHGVKESWSLELKIVMIGSPSTHVFKFENGQVLLLILGKLMAYASWKGFVDVELEGTGHFKLDAHVLIPSFVSPKHIISGVRARSPDQIESIKLYVKAS</sequence>
<dbReference type="EMBL" id="PJQY01002271">
    <property type="protein sequence ID" value="PQP95141.1"/>
    <property type="molecule type" value="Genomic_DNA"/>
</dbReference>